<dbReference type="PROSITE" id="PS51502">
    <property type="entry name" value="S_R_A_B_BARREL"/>
    <property type="match status" value="2"/>
</dbReference>
<proteinExistence type="predicted"/>
<dbReference type="Gene3D" id="3.30.70.100">
    <property type="match status" value="2"/>
</dbReference>
<reference evidence="2" key="1">
    <citation type="submission" date="2021-11" db="EMBL/GenBank/DDBJ databases">
        <authorList>
            <consortium name="Genoscope - CEA"/>
            <person name="William W."/>
        </authorList>
    </citation>
    <scope>NUCLEOTIDE SEQUENCE</scope>
</reference>
<name>A0A8J2SXJ3_9STRA</name>
<dbReference type="OrthoDB" id="10413437at2759"/>
<dbReference type="InterPro" id="IPR013097">
    <property type="entry name" value="Dabb"/>
</dbReference>
<dbReference type="PANTHER" id="PTHR37832:SF1">
    <property type="entry name" value="STRESS-RESPONSE A_B BARREL DOMAIN-CONTAINING PROTEIN"/>
    <property type="match status" value="1"/>
</dbReference>
<feature type="domain" description="Stress-response A/B barrel" evidence="1">
    <location>
        <begin position="33"/>
        <end position="136"/>
    </location>
</feature>
<evidence type="ECO:0000313" key="2">
    <source>
        <dbReference type="EMBL" id="CAH0378465.1"/>
    </source>
</evidence>
<comment type="caution">
    <text evidence="2">The sequence shown here is derived from an EMBL/GenBank/DDBJ whole genome shotgun (WGS) entry which is preliminary data.</text>
</comment>
<dbReference type="Proteomes" id="UP000789595">
    <property type="component" value="Unassembled WGS sequence"/>
</dbReference>
<accession>A0A8J2SXJ3</accession>
<dbReference type="PANTHER" id="PTHR37832">
    <property type="entry name" value="BLL2683 PROTEIN"/>
    <property type="match status" value="1"/>
</dbReference>
<feature type="domain" description="Stress-response A/B barrel" evidence="1">
    <location>
        <begin position="149"/>
        <end position="251"/>
    </location>
</feature>
<gene>
    <name evidence="2" type="ORF">PECAL_6P00500</name>
</gene>
<evidence type="ECO:0000259" key="1">
    <source>
        <dbReference type="PROSITE" id="PS51502"/>
    </source>
</evidence>
<dbReference type="SMART" id="SM00886">
    <property type="entry name" value="Dabb"/>
    <property type="match status" value="2"/>
</dbReference>
<dbReference type="AlphaFoldDB" id="A0A8J2SXJ3"/>
<organism evidence="2 3">
    <name type="scientific">Pelagomonas calceolata</name>
    <dbReference type="NCBI Taxonomy" id="35677"/>
    <lineage>
        <taxon>Eukaryota</taxon>
        <taxon>Sar</taxon>
        <taxon>Stramenopiles</taxon>
        <taxon>Ochrophyta</taxon>
        <taxon>Pelagophyceae</taxon>
        <taxon>Pelagomonadales</taxon>
        <taxon>Pelagomonadaceae</taxon>
        <taxon>Pelagomonas</taxon>
    </lineage>
</organism>
<dbReference type="SUPFAM" id="SSF54909">
    <property type="entry name" value="Dimeric alpha+beta barrel"/>
    <property type="match status" value="2"/>
</dbReference>
<dbReference type="Pfam" id="PF07876">
    <property type="entry name" value="Dabb"/>
    <property type="match status" value="1"/>
</dbReference>
<dbReference type="EMBL" id="CAKKNE010000006">
    <property type="protein sequence ID" value="CAH0378465.1"/>
    <property type="molecule type" value="Genomic_DNA"/>
</dbReference>
<protein>
    <recommendedName>
        <fullName evidence="1">Stress-response A/B barrel domain-containing protein</fullName>
    </recommendedName>
</protein>
<sequence>MSGWQEWSQQIAASIRAAYRDETGQINPASMAIQHTVLFKFPELKDDAPLQAVVEQFNALEGINVQFTAHGTATQSKADALTTLNWPDKTDGYTHCLFVVAEDPEALKTYLHSDAHLKDWMAAVKPHIKGIVVFDSRLKVPLDPSIHQQLHPVLFRLKDTVNAGELQLHVEKFNGLDGISASLEPFLGQKFLDLVSWPDKSEGFNWCLTVLARDADALKNYLHSPEHKAWAASAGPHVDASRGPPLLVFDVPLRLKR</sequence>
<keyword evidence="3" id="KW-1185">Reference proteome</keyword>
<evidence type="ECO:0000313" key="3">
    <source>
        <dbReference type="Proteomes" id="UP000789595"/>
    </source>
</evidence>
<dbReference type="InterPro" id="IPR011008">
    <property type="entry name" value="Dimeric_a/b-barrel"/>
</dbReference>